<dbReference type="RefSeq" id="WP_050073511.1">
    <property type="nucleotide sequence ID" value="NZ_CPZJ01000007.1"/>
</dbReference>
<gene>
    <name evidence="1" type="ORF">ERS008530_01995</name>
</gene>
<evidence type="ECO:0000313" key="2">
    <source>
        <dbReference type="Proteomes" id="UP000038750"/>
    </source>
</evidence>
<dbReference type="EMBL" id="CPZJ01000007">
    <property type="protein sequence ID" value="CNF74340.1"/>
    <property type="molecule type" value="Genomic_DNA"/>
</dbReference>
<name>A0A0T9M7N5_YERIN</name>
<sequence>MQTISNELTITNLTQENIPFSGENNSSPILNSKTEATDYIKLLTQDQCSSQFNTGNTIGELNGRIKIPLNTLEFGSSEKLYYVTANIDYRNLFYLEKGDGNSWDINVLDIKDYHIRQVVFIIDTELSSATLPVDMQMATEKIEELNGVNYVHCNPIIKFSLHKEIFDNDEIKQKSDLINNLKFDPQRKEKLMELLENCSEKNSNCSNNDAVELCKNFPDFFDGTDKITPQMQKNAFELVNELAKIH</sequence>
<reference evidence="1 2" key="1">
    <citation type="submission" date="2015-03" db="EMBL/GenBank/DDBJ databases">
        <authorList>
            <person name="Murphy D."/>
        </authorList>
    </citation>
    <scope>NUCLEOTIDE SEQUENCE [LARGE SCALE GENOMIC DNA]</scope>
    <source>
        <strain evidence="1 2">BR165/97</strain>
    </source>
</reference>
<accession>A0A0T9M7N5</accession>
<dbReference type="Proteomes" id="UP000038750">
    <property type="component" value="Unassembled WGS sequence"/>
</dbReference>
<organism evidence="1 2">
    <name type="scientific">Yersinia intermedia</name>
    <dbReference type="NCBI Taxonomy" id="631"/>
    <lineage>
        <taxon>Bacteria</taxon>
        <taxon>Pseudomonadati</taxon>
        <taxon>Pseudomonadota</taxon>
        <taxon>Gammaproteobacteria</taxon>
        <taxon>Enterobacterales</taxon>
        <taxon>Yersiniaceae</taxon>
        <taxon>Yersinia</taxon>
    </lineage>
</organism>
<dbReference type="AlphaFoldDB" id="A0A0T9M7N5"/>
<proteinExistence type="predicted"/>
<protein>
    <submittedName>
        <fullName evidence="1">Uncharacterized protein</fullName>
    </submittedName>
</protein>
<evidence type="ECO:0000313" key="1">
    <source>
        <dbReference type="EMBL" id="CNF74340.1"/>
    </source>
</evidence>